<dbReference type="GO" id="GO:0016787">
    <property type="term" value="F:hydrolase activity"/>
    <property type="evidence" value="ECO:0007669"/>
    <property type="project" value="UniProtKB-KW"/>
</dbReference>
<evidence type="ECO:0000313" key="3">
    <source>
        <dbReference type="Proteomes" id="UP001161276"/>
    </source>
</evidence>
<dbReference type="RefSeq" id="WP_280026701.1">
    <property type="nucleotide sequence ID" value="NZ_JAOCKG010000003.1"/>
</dbReference>
<sequence length="261" mass="27714">MSTPRRRSGQGAPLVLLHGVGLDHTLWDDLVPLLEPDFDVLRYDLLGHGAAPGIAGEARVQDFVAQLDAELDQAGWPQANVLGYSMGGLIAGAYAAARPRRVSRLVLLSTVFQRTPEEVRAVTARLAAAATQDVEAAAAISLQRWFTPGFQAARPERVAAIGQRLLRNDRANFLAAYRLFAQGDPILAQAAPEIACPALAMTGEEDVGSTARMTRGLARALPDGRARVVDGQRHMLPVEAPAVVAAALQAFLLPTTAESSA</sequence>
<dbReference type="AlphaFoldDB" id="A0AA43B0F9"/>
<comment type="caution">
    <text evidence="2">The sequence shown here is derived from an EMBL/GenBank/DDBJ whole genome shotgun (WGS) entry which is preliminary data.</text>
</comment>
<dbReference type="Gene3D" id="3.40.50.1820">
    <property type="entry name" value="alpha/beta hydrolase"/>
    <property type="match status" value="1"/>
</dbReference>
<dbReference type="Proteomes" id="UP001161276">
    <property type="component" value="Unassembled WGS sequence"/>
</dbReference>
<dbReference type="EMBL" id="JAOCKG010000003">
    <property type="protein sequence ID" value="MDH2050825.1"/>
    <property type="molecule type" value="Genomic_DNA"/>
</dbReference>
<dbReference type="PRINTS" id="PR00111">
    <property type="entry name" value="ABHYDROLASE"/>
</dbReference>
<dbReference type="PANTHER" id="PTHR43798">
    <property type="entry name" value="MONOACYLGLYCEROL LIPASE"/>
    <property type="match status" value="1"/>
</dbReference>
<proteinExistence type="predicted"/>
<dbReference type="PANTHER" id="PTHR43798:SF29">
    <property type="entry name" value="AB HYDROLASE-1 DOMAIN-CONTAINING PROTEIN"/>
    <property type="match status" value="1"/>
</dbReference>
<reference evidence="2" key="1">
    <citation type="submission" date="2022-09" db="EMBL/GenBank/DDBJ databases">
        <title>Intensive care unit water sources are persistently colonized with multi-drug resistant bacteria and are the site of extensive horizontal gene transfer of antibiotic resistance genes.</title>
        <authorList>
            <person name="Diorio-Toth L."/>
        </authorList>
    </citation>
    <scope>NUCLEOTIDE SEQUENCE</scope>
    <source>
        <strain evidence="2">GD03676</strain>
    </source>
</reference>
<name>A0AA43B0F9_9BURK</name>
<dbReference type="Pfam" id="PF00561">
    <property type="entry name" value="Abhydrolase_1"/>
    <property type="match status" value="1"/>
</dbReference>
<accession>A0AA43B0F9</accession>
<dbReference type="SUPFAM" id="SSF53474">
    <property type="entry name" value="alpha/beta-Hydrolases"/>
    <property type="match status" value="1"/>
</dbReference>
<feature type="domain" description="AB hydrolase-1" evidence="1">
    <location>
        <begin position="13"/>
        <end position="146"/>
    </location>
</feature>
<dbReference type="InterPro" id="IPR029058">
    <property type="entry name" value="AB_hydrolase_fold"/>
</dbReference>
<evidence type="ECO:0000313" key="2">
    <source>
        <dbReference type="EMBL" id="MDH2050825.1"/>
    </source>
</evidence>
<dbReference type="InterPro" id="IPR050266">
    <property type="entry name" value="AB_hydrolase_sf"/>
</dbReference>
<organism evidence="2 3">
    <name type="scientific">Achromobacter marplatensis</name>
    <dbReference type="NCBI Taxonomy" id="470868"/>
    <lineage>
        <taxon>Bacteria</taxon>
        <taxon>Pseudomonadati</taxon>
        <taxon>Pseudomonadota</taxon>
        <taxon>Betaproteobacteria</taxon>
        <taxon>Burkholderiales</taxon>
        <taxon>Alcaligenaceae</taxon>
        <taxon>Achromobacter</taxon>
    </lineage>
</organism>
<evidence type="ECO:0000259" key="1">
    <source>
        <dbReference type="Pfam" id="PF00561"/>
    </source>
</evidence>
<protein>
    <submittedName>
        <fullName evidence="2">Alpha/beta fold hydrolase</fullName>
    </submittedName>
</protein>
<dbReference type="InterPro" id="IPR000073">
    <property type="entry name" value="AB_hydrolase_1"/>
</dbReference>
<gene>
    <name evidence="2" type="ORF">N5K24_10470</name>
</gene>
<keyword evidence="2" id="KW-0378">Hydrolase</keyword>